<dbReference type="KEGG" id="spon:HME9304_02969"/>
<dbReference type="RefSeq" id="WP_112379278.1">
    <property type="nucleotide sequence ID" value="NZ_CP030104.1"/>
</dbReference>
<dbReference type="AlphaFoldDB" id="A0A2Z4LXC7"/>
<gene>
    <name evidence="1" type="ORF">HME9304_02969</name>
</gene>
<dbReference type="EMBL" id="CP030104">
    <property type="protein sequence ID" value="AWX45937.1"/>
    <property type="molecule type" value="Genomic_DNA"/>
</dbReference>
<keyword evidence="2" id="KW-1185">Reference proteome</keyword>
<organism evidence="1 2">
    <name type="scientific">Flagellimonas maritima</name>
    <dbReference type="NCBI Taxonomy" id="1383885"/>
    <lineage>
        <taxon>Bacteria</taxon>
        <taxon>Pseudomonadati</taxon>
        <taxon>Bacteroidota</taxon>
        <taxon>Flavobacteriia</taxon>
        <taxon>Flavobacteriales</taxon>
        <taxon>Flavobacteriaceae</taxon>
        <taxon>Flagellimonas</taxon>
    </lineage>
</organism>
<name>A0A2Z4LXC7_9FLAO</name>
<accession>A0A2Z4LXC7</accession>
<evidence type="ECO:0000313" key="2">
    <source>
        <dbReference type="Proteomes" id="UP000248536"/>
    </source>
</evidence>
<protein>
    <submittedName>
        <fullName evidence="1">Uncharacterized protein</fullName>
    </submittedName>
</protein>
<reference evidence="1 2" key="1">
    <citation type="submission" date="2018-06" db="EMBL/GenBank/DDBJ databases">
        <title>Spongiibacterium sp. HME9304 Genome sequencing and assembly.</title>
        <authorList>
            <person name="Kang H."/>
            <person name="Kim H."/>
            <person name="Joh K."/>
        </authorList>
    </citation>
    <scope>NUCLEOTIDE SEQUENCE [LARGE SCALE GENOMIC DNA]</scope>
    <source>
        <strain evidence="1 2">HME9304</strain>
    </source>
</reference>
<sequence length="226" mass="25595">MVPKSYVLFLYVCIFVTNISFSGQCDNFYAKVTYGLNHTKSALKATNFEHQTYYAERALIALEKSKAFMEECGCPKAKDKTLDAMEALKKAIDPVDWDAGRYFSKKSKGIINELITILDECTLGMPQTVVVEDNAESTIENEAYANTEENEQVSMEAEMIKVFDKHSAERLSSLEKSIEQITVLSKSFVYDPTKKESDPNSLEAHQKAYLAEARRLLEKGLKELDR</sequence>
<evidence type="ECO:0000313" key="1">
    <source>
        <dbReference type="EMBL" id="AWX45937.1"/>
    </source>
</evidence>
<dbReference type="Proteomes" id="UP000248536">
    <property type="component" value="Chromosome"/>
</dbReference>
<proteinExistence type="predicted"/>
<dbReference type="OrthoDB" id="1438723at2"/>